<protein>
    <submittedName>
        <fullName evidence="1">Uncharacterized protein</fullName>
    </submittedName>
</protein>
<evidence type="ECO:0000313" key="2">
    <source>
        <dbReference type="Proteomes" id="UP000715095"/>
    </source>
</evidence>
<proteinExistence type="predicted"/>
<name>A0ABS2DPV9_9BURK</name>
<evidence type="ECO:0000313" key="1">
    <source>
        <dbReference type="EMBL" id="MBM6703383.1"/>
    </source>
</evidence>
<sequence>MTGDDRWGCELLLCLANPNGWKSVSECHPPVEKYIDCSTKRHNPCSMPGCPQSGEGNYAQRNDGRYDPCMLLGDGYEEAPRGYLLQGVLSSSEFSRSGNRYYAKKPSKYNYDGEYESCDSDGHCTTVSSKACVRPADYQGIAYERYSCKDSDGYSRTCYRQVLVYSAISWQNAQPPRAIDVYIEGKLYNRVHY</sequence>
<dbReference type="EMBL" id="JACJJC010000003">
    <property type="protein sequence ID" value="MBM6703383.1"/>
    <property type="molecule type" value="Genomic_DNA"/>
</dbReference>
<gene>
    <name evidence="1" type="ORF">H6A60_02545</name>
</gene>
<accession>A0ABS2DPV9</accession>
<reference evidence="1 2" key="1">
    <citation type="journal article" date="2021" name="Sci. Rep.">
        <title>The distribution of antibiotic resistance genes in chicken gut microbiota commensals.</title>
        <authorList>
            <person name="Juricova H."/>
            <person name="Matiasovicova J."/>
            <person name="Kubasova T."/>
            <person name="Cejkova D."/>
            <person name="Rychlik I."/>
        </authorList>
    </citation>
    <scope>NUCLEOTIDE SEQUENCE [LARGE SCALE GENOMIC DNA]</scope>
    <source>
        <strain evidence="1 2">An829</strain>
    </source>
</reference>
<keyword evidence="2" id="KW-1185">Reference proteome</keyword>
<organism evidence="1 2">
    <name type="scientific">Sutterella massiliensis</name>
    <dbReference type="NCBI Taxonomy" id="1816689"/>
    <lineage>
        <taxon>Bacteria</taxon>
        <taxon>Pseudomonadati</taxon>
        <taxon>Pseudomonadota</taxon>
        <taxon>Betaproteobacteria</taxon>
        <taxon>Burkholderiales</taxon>
        <taxon>Sutterellaceae</taxon>
        <taxon>Sutterella</taxon>
    </lineage>
</organism>
<comment type="caution">
    <text evidence="1">The sequence shown here is derived from an EMBL/GenBank/DDBJ whole genome shotgun (WGS) entry which is preliminary data.</text>
</comment>
<dbReference type="Proteomes" id="UP000715095">
    <property type="component" value="Unassembled WGS sequence"/>
</dbReference>